<dbReference type="Proteomes" id="UP000754883">
    <property type="component" value="Unassembled WGS sequence"/>
</dbReference>
<comment type="similarity">
    <text evidence="4">Belongs to the FPP/GGPP synthase family.</text>
</comment>
<dbReference type="CDD" id="cd00685">
    <property type="entry name" value="Trans_IPPS_HT"/>
    <property type="match status" value="1"/>
</dbReference>
<evidence type="ECO:0000256" key="4">
    <source>
        <dbReference type="RuleBase" id="RU004466"/>
    </source>
</evidence>
<keyword evidence="2" id="KW-0479">Metal-binding</keyword>
<evidence type="ECO:0000256" key="1">
    <source>
        <dbReference type="ARBA" id="ARBA00022679"/>
    </source>
</evidence>
<dbReference type="GO" id="GO:0004659">
    <property type="term" value="F:prenyltransferase activity"/>
    <property type="evidence" value="ECO:0007669"/>
    <property type="project" value="InterPro"/>
</dbReference>
<dbReference type="AlphaFoldDB" id="A0A9N9UDF3"/>
<dbReference type="InterPro" id="IPR033749">
    <property type="entry name" value="Polyprenyl_synt_CS"/>
</dbReference>
<dbReference type="GO" id="GO:0046165">
    <property type="term" value="P:alcohol biosynthetic process"/>
    <property type="evidence" value="ECO:0007669"/>
    <property type="project" value="UniProtKB-ARBA"/>
</dbReference>
<evidence type="ECO:0000256" key="3">
    <source>
        <dbReference type="ARBA" id="ARBA00022842"/>
    </source>
</evidence>
<proteinExistence type="inferred from homology"/>
<dbReference type="Pfam" id="PF00348">
    <property type="entry name" value="polyprenyl_synt"/>
    <property type="match status" value="1"/>
</dbReference>
<dbReference type="InterPro" id="IPR000092">
    <property type="entry name" value="Polyprenyl_synt"/>
</dbReference>
<dbReference type="OrthoDB" id="6921389at2759"/>
<dbReference type="EMBL" id="CABFNO020001443">
    <property type="protein sequence ID" value="CAG9987968.1"/>
    <property type="molecule type" value="Genomic_DNA"/>
</dbReference>
<dbReference type="PANTHER" id="PTHR12001">
    <property type="entry name" value="GERANYLGERANYL PYROPHOSPHATE SYNTHASE"/>
    <property type="match status" value="1"/>
</dbReference>
<dbReference type="SUPFAM" id="SSF48576">
    <property type="entry name" value="Terpenoid synthases"/>
    <property type="match status" value="1"/>
</dbReference>
<dbReference type="GO" id="GO:0043386">
    <property type="term" value="P:mycotoxin biosynthetic process"/>
    <property type="evidence" value="ECO:0007669"/>
    <property type="project" value="UniProtKB-ARBA"/>
</dbReference>
<dbReference type="InterPro" id="IPR008949">
    <property type="entry name" value="Isoprenoid_synthase_dom_sf"/>
</dbReference>
<comment type="caution">
    <text evidence="5">The sequence shown here is derived from an EMBL/GenBank/DDBJ whole genome shotgun (WGS) entry which is preliminary data.</text>
</comment>
<dbReference type="GO" id="GO:0046872">
    <property type="term" value="F:metal ion binding"/>
    <property type="evidence" value="ECO:0007669"/>
    <property type="project" value="UniProtKB-KW"/>
</dbReference>
<evidence type="ECO:0000313" key="5">
    <source>
        <dbReference type="EMBL" id="CAG9987968.1"/>
    </source>
</evidence>
<dbReference type="PANTHER" id="PTHR12001:SF44">
    <property type="entry name" value="GERANYLGERANYL PYROPHOSPHATE SYNTHASE"/>
    <property type="match status" value="1"/>
</dbReference>
<dbReference type="SFLD" id="SFLDS00005">
    <property type="entry name" value="Isoprenoid_Synthase_Type_I"/>
    <property type="match status" value="1"/>
</dbReference>
<protein>
    <submittedName>
        <fullName evidence="5">Uncharacterized protein</fullName>
    </submittedName>
</protein>
<dbReference type="Gene3D" id="1.10.600.10">
    <property type="entry name" value="Farnesyl Diphosphate Synthase"/>
    <property type="match status" value="1"/>
</dbReference>
<dbReference type="PROSITE" id="PS00723">
    <property type="entry name" value="POLYPRENYL_SYNTHASE_1"/>
    <property type="match status" value="1"/>
</dbReference>
<sequence length="357" mass="40322">MDGYKNVVGQNSGHWPKFSPQSRSGQSDTHLGIDHAASITAKGGMIDGISASHSSSIGDLWQVWGNEKEEVIRGPFNYGTSQPGKGFRSQLLHALNQCLLVPQASFNIISRAIEMLHEASLLIDDIQDESKLRRGQPAAYKIFGTGQTINSANYAYFLAFQEIMKLNNPGLMQIFLEELLALHQGQGMELHWKDSLKCPSEIEYFQMASKKTGGLFRLGTRLMQAESSLCVDIVPFINLLGIIFQIRDDYSNLKSAEYAATKGPCEDLTEGKFSFPIMHSIHKYPHNSELYHIIRQRTTDEQTMTYTVEYLERTGSFEYTRQMISVLVQKAREEIARLGLEPERTRGLVRILEKMTF</sequence>
<evidence type="ECO:0000256" key="2">
    <source>
        <dbReference type="ARBA" id="ARBA00022723"/>
    </source>
</evidence>
<evidence type="ECO:0000313" key="6">
    <source>
        <dbReference type="Proteomes" id="UP000754883"/>
    </source>
</evidence>
<keyword evidence="3" id="KW-0460">Magnesium</keyword>
<organism evidence="5 6">
    <name type="scientific">Clonostachys byssicola</name>
    <dbReference type="NCBI Taxonomy" id="160290"/>
    <lineage>
        <taxon>Eukaryota</taxon>
        <taxon>Fungi</taxon>
        <taxon>Dikarya</taxon>
        <taxon>Ascomycota</taxon>
        <taxon>Pezizomycotina</taxon>
        <taxon>Sordariomycetes</taxon>
        <taxon>Hypocreomycetidae</taxon>
        <taxon>Hypocreales</taxon>
        <taxon>Bionectriaceae</taxon>
        <taxon>Clonostachys</taxon>
    </lineage>
</organism>
<gene>
    <name evidence="5" type="ORF">CBYS24578_00010611</name>
</gene>
<dbReference type="PROSITE" id="PS00444">
    <property type="entry name" value="POLYPRENYL_SYNTHASE_2"/>
    <property type="match status" value="1"/>
</dbReference>
<keyword evidence="1 4" id="KW-0808">Transferase</keyword>
<reference evidence="5" key="1">
    <citation type="submission" date="2021-10" db="EMBL/GenBank/DDBJ databases">
        <authorList>
            <person name="Piombo E."/>
        </authorList>
    </citation>
    <scope>NUCLEOTIDE SEQUENCE</scope>
</reference>
<keyword evidence="6" id="KW-1185">Reference proteome</keyword>
<accession>A0A9N9UDF3</accession>
<dbReference type="GO" id="GO:0008299">
    <property type="term" value="P:isoprenoid biosynthetic process"/>
    <property type="evidence" value="ECO:0007669"/>
    <property type="project" value="InterPro"/>
</dbReference>
<name>A0A9N9UDF3_9HYPO</name>